<dbReference type="EMBL" id="JACHGW010000001">
    <property type="protein sequence ID" value="MBB6048613.1"/>
    <property type="molecule type" value="Genomic_DNA"/>
</dbReference>
<dbReference type="Proteomes" id="UP000520814">
    <property type="component" value="Unassembled WGS sequence"/>
</dbReference>
<proteinExistence type="predicted"/>
<accession>A0A7W9SML3</accession>
<evidence type="ECO:0000313" key="1">
    <source>
        <dbReference type="EMBL" id="MBB6048613.1"/>
    </source>
</evidence>
<dbReference type="PANTHER" id="PTHR34613">
    <property type="entry name" value="SLL0800 PROTEIN"/>
    <property type="match status" value="1"/>
</dbReference>
<reference evidence="1 2" key="1">
    <citation type="submission" date="2020-08" db="EMBL/GenBank/DDBJ databases">
        <title>Genomic Encyclopedia of Type Strains, Phase IV (KMG-IV): sequencing the most valuable type-strain genomes for metagenomic binning, comparative biology and taxonomic classification.</title>
        <authorList>
            <person name="Goeker M."/>
        </authorList>
    </citation>
    <scope>NUCLEOTIDE SEQUENCE [LARGE SCALE GENOMIC DNA]</scope>
    <source>
        <strain evidence="1 2">DSM 23562</strain>
    </source>
</reference>
<evidence type="ECO:0000313" key="2">
    <source>
        <dbReference type="Proteomes" id="UP000520814"/>
    </source>
</evidence>
<dbReference type="RefSeq" id="WP_184192251.1">
    <property type="nucleotide sequence ID" value="NZ_JACHGW010000001.1"/>
</dbReference>
<dbReference type="AlphaFoldDB" id="A0A7W9SML3"/>
<gene>
    <name evidence="1" type="ORF">HNQ39_000375</name>
</gene>
<organism evidence="1 2">
    <name type="scientific">Armatimonas rosea</name>
    <dbReference type="NCBI Taxonomy" id="685828"/>
    <lineage>
        <taxon>Bacteria</taxon>
        <taxon>Bacillati</taxon>
        <taxon>Armatimonadota</taxon>
        <taxon>Armatimonadia</taxon>
        <taxon>Armatimonadales</taxon>
        <taxon>Armatimonadaceae</taxon>
        <taxon>Armatimonas</taxon>
    </lineage>
</organism>
<keyword evidence="2" id="KW-1185">Reference proteome</keyword>
<protein>
    <submittedName>
        <fullName evidence="1">Putative transposase YdaD</fullName>
    </submittedName>
</protein>
<sequence length="301" mass="33711">MPKPFDATTKFLVELNPTDWLHLLGLPLGPTRISETDLSTVSTAADRLVVVEASPPYALLVEFQGNTDPEFESRLLEYTVLAKNRLGMPVYPVVILLRSFTGQDKLRGRHRMLGPDQELLLDFRYRVLRIWQMPPEVFLAGGLAILPLATIARTRRSELVRILDRIEERLEVEAAPARADLLRTATFILMGIKFDKILVEKLMSRNVLELSSTYQAMQQEARAAGLAEGRSEGLAEGRSEGLTEGRAEATRSLILRIGGRRLGMPTPEQVSWLEGIADPEVLDSIVDRLLEAETWDELQSP</sequence>
<comment type="caution">
    <text evidence="1">The sequence shown here is derived from an EMBL/GenBank/DDBJ whole genome shotgun (WGS) entry which is preliminary data.</text>
</comment>
<name>A0A7W9SML3_ARMRO</name>
<dbReference type="PANTHER" id="PTHR34613:SF1">
    <property type="entry name" value="SLL6017 PROTEIN"/>
    <property type="match status" value="1"/>
</dbReference>